<dbReference type="Gene3D" id="2.30.40.10">
    <property type="entry name" value="Urease, subunit C, domain 1"/>
    <property type="match status" value="1"/>
</dbReference>
<dbReference type="InterPro" id="IPR013108">
    <property type="entry name" value="Amidohydro_3"/>
</dbReference>
<dbReference type="InterPro" id="IPR011059">
    <property type="entry name" value="Metal-dep_hydrolase_composite"/>
</dbReference>
<name>A0A437M0P3_9SPHN</name>
<dbReference type="GO" id="GO:0005829">
    <property type="term" value="C:cytosol"/>
    <property type="evidence" value="ECO:0007669"/>
    <property type="project" value="TreeGrafter"/>
</dbReference>
<organism evidence="2 3">
    <name type="scientific">Sphingomonas crocodyli</name>
    <dbReference type="NCBI Taxonomy" id="1979270"/>
    <lineage>
        <taxon>Bacteria</taxon>
        <taxon>Pseudomonadati</taxon>
        <taxon>Pseudomonadota</taxon>
        <taxon>Alphaproteobacteria</taxon>
        <taxon>Sphingomonadales</taxon>
        <taxon>Sphingomonadaceae</taxon>
        <taxon>Sphingomonas</taxon>
    </lineage>
</organism>
<gene>
    <name evidence="2" type="ORF">EOD43_16740</name>
</gene>
<dbReference type="Gene3D" id="3.20.20.140">
    <property type="entry name" value="Metal-dependent hydrolases"/>
    <property type="match status" value="1"/>
</dbReference>
<feature type="domain" description="Amidohydrolase 3" evidence="1">
    <location>
        <begin position="46"/>
        <end position="262"/>
    </location>
</feature>
<evidence type="ECO:0000313" key="2">
    <source>
        <dbReference type="EMBL" id="RVT91163.1"/>
    </source>
</evidence>
<dbReference type="PANTHER" id="PTHR11647:SF1">
    <property type="entry name" value="COLLAPSIN RESPONSE MEDIATOR PROTEIN"/>
    <property type="match status" value="1"/>
</dbReference>
<dbReference type="PANTHER" id="PTHR11647">
    <property type="entry name" value="HYDRANTOINASE/DIHYDROPYRIMIDINASE FAMILY MEMBER"/>
    <property type="match status" value="1"/>
</dbReference>
<accession>A0A437M0P3</accession>
<sequence>MKYGYLIRGGTIVDGTGVPAYEADVRVVDGMIAQIGKGLEQRPRERVIDAAGCHVTPGFIETHNHFDAPMWWMPMLEPMAAYGVTTSINGNCGFAAAPCSDNAEDRLEMVKIFSFFEDIPIEPFLNVLPWDWRTWSEYRASIEKHLSLPVNFGSFCGHIALRLAVVGKEAWDRPSTKDEIAKMCALLEDALDAGALGLSSNMLDWDQKGRAIPSITASDEEWSALVDVLARYPGKTMQVILGNFIRYTGNEDMKRLERIIGDREIKLQWLNLPPKKGKPHLLELYDMHERYKAEGRNWVPTFATSPLASTLTFYSSLIFGQAGILVWHEIIEAKTDEEKLALLESPEWRARARESWDNVYPGTPMSRPHDQTLQESETGIGPVGISLGQYAEDLGVHHSDALAEWLIVNGFGSVVMTKLPPMRTWEEVAELMADPQAITNVTDAGAHGQMLCGIGNNVALMTILSRDNDYAPLELVVHNLTGKLANWFGLIDRGEIKVGKAADIAVFNLAEIEQRPIERTFDVPDGKGGRTWRYTRSDAPMRLTMVNGTPTYVNGRYTGQFPGQVVSPMVEQPLAQAAE</sequence>
<dbReference type="RefSeq" id="WP_127745178.1">
    <property type="nucleotide sequence ID" value="NZ_SACN01000002.1"/>
</dbReference>
<dbReference type="InterPro" id="IPR050378">
    <property type="entry name" value="Metallo-dep_Hydrolases_sf"/>
</dbReference>
<comment type="caution">
    <text evidence="2">The sequence shown here is derived from an EMBL/GenBank/DDBJ whole genome shotgun (WGS) entry which is preliminary data.</text>
</comment>
<dbReference type="SUPFAM" id="SSF51338">
    <property type="entry name" value="Composite domain of metallo-dependent hydrolases"/>
    <property type="match status" value="2"/>
</dbReference>
<dbReference type="Proteomes" id="UP000282971">
    <property type="component" value="Unassembled WGS sequence"/>
</dbReference>
<dbReference type="AlphaFoldDB" id="A0A437M0P3"/>
<dbReference type="GO" id="GO:0016812">
    <property type="term" value="F:hydrolase activity, acting on carbon-nitrogen (but not peptide) bonds, in cyclic amides"/>
    <property type="evidence" value="ECO:0007669"/>
    <property type="project" value="TreeGrafter"/>
</dbReference>
<reference evidence="2 3" key="1">
    <citation type="submission" date="2019-01" db="EMBL/GenBank/DDBJ databases">
        <authorList>
            <person name="Chen W.-M."/>
        </authorList>
    </citation>
    <scope>NUCLEOTIDE SEQUENCE [LARGE SCALE GENOMIC DNA]</scope>
    <source>
        <strain evidence="2 3">CCP-7</strain>
    </source>
</reference>
<dbReference type="Pfam" id="PF07969">
    <property type="entry name" value="Amidohydro_3"/>
    <property type="match status" value="1"/>
</dbReference>
<keyword evidence="3" id="KW-1185">Reference proteome</keyword>
<evidence type="ECO:0000259" key="1">
    <source>
        <dbReference type="Pfam" id="PF07969"/>
    </source>
</evidence>
<protein>
    <submittedName>
        <fullName evidence="2">D-aminoacylase</fullName>
    </submittedName>
</protein>
<dbReference type="OrthoDB" id="9766983at2"/>
<dbReference type="EMBL" id="SACN01000002">
    <property type="protein sequence ID" value="RVT91163.1"/>
    <property type="molecule type" value="Genomic_DNA"/>
</dbReference>
<dbReference type="SUPFAM" id="SSF51556">
    <property type="entry name" value="Metallo-dependent hydrolases"/>
    <property type="match status" value="1"/>
</dbReference>
<proteinExistence type="predicted"/>
<dbReference type="InterPro" id="IPR032466">
    <property type="entry name" value="Metal_Hydrolase"/>
</dbReference>
<evidence type="ECO:0000313" key="3">
    <source>
        <dbReference type="Proteomes" id="UP000282971"/>
    </source>
</evidence>